<evidence type="ECO:0000313" key="13">
    <source>
        <dbReference type="Proteomes" id="UP000812440"/>
    </source>
</evidence>
<dbReference type="Pfam" id="PF00151">
    <property type="entry name" value="Lipase"/>
    <property type="match status" value="1"/>
</dbReference>
<dbReference type="InterPro" id="IPR029058">
    <property type="entry name" value="AB_hydrolase_fold"/>
</dbReference>
<evidence type="ECO:0000256" key="7">
    <source>
        <dbReference type="PIRSR" id="PIRSR000865-1"/>
    </source>
</evidence>
<dbReference type="GO" id="GO:0005615">
    <property type="term" value="C:extracellular space"/>
    <property type="evidence" value="ECO:0007669"/>
    <property type="project" value="TreeGrafter"/>
</dbReference>
<gene>
    <name evidence="12" type="ORF">GDO86_013690</name>
</gene>
<feature type="disulfide bond" evidence="9">
    <location>
        <begin position="270"/>
        <end position="281"/>
    </location>
</feature>
<feature type="non-terminal residue" evidence="12">
    <location>
        <position position="1"/>
    </location>
</feature>
<accession>A0A8T2J0D0</accession>
<protein>
    <recommendedName>
        <fullName evidence="11">PLAT domain-containing protein</fullName>
    </recommendedName>
</protein>
<dbReference type="PRINTS" id="PR00823">
    <property type="entry name" value="PANCLIPASE"/>
</dbReference>
<evidence type="ECO:0000259" key="11">
    <source>
        <dbReference type="SMART" id="SM00308"/>
    </source>
</evidence>
<evidence type="ECO:0000256" key="2">
    <source>
        <dbReference type="ARBA" id="ARBA00010701"/>
    </source>
</evidence>
<keyword evidence="6 9" id="KW-1015">Disulfide bond</keyword>
<dbReference type="InterPro" id="IPR001024">
    <property type="entry name" value="PLAT/LH2_dom"/>
</dbReference>
<evidence type="ECO:0000256" key="6">
    <source>
        <dbReference type="ARBA" id="ARBA00023157"/>
    </source>
</evidence>
<dbReference type="PANTHER" id="PTHR11610">
    <property type="entry name" value="LIPASE"/>
    <property type="match status" value="1"/>
</dbReference>
<evidence type="ECO:0000256" key="4">
    <source>
        <dbReference type="ARBA" id="ARBA00022723"/>
    </source>
</evidence>
<feature type="binding site" evidence="8">
    <location>
        <position position="190"/>
    </location>
    <ligand>
        <name>Ca(2+)</name>
        <dbReference type="ChEBI" id="CHEBI:29108"/>
    </ligand>
</feature>
<feature type="disulfide bond" evidence="9">
    <location>
        <begin position="4"/>
        <end position="10"/>
    </location>
</feature>
<dbReference type="GO" id="GO:0046872">
    <property type="term" value="F:metal ion binding"/>
    <property type="evidence" value="ECO:0007669"/>
    <property type="project" value="UniProtKB-KW"/>
</dbReference>
<dbReference type="EMBL" id="JAACNH010000008">
    <property type="protein sequence ID" value="KAG8435836.1"/>
    <property type="molecule type" value="Genomic_DNA"/>
</dbReference>
<feature type="disulfide bond" evidence="9">
    <location>
        <begin position="87"/>
        <end position="98"/>
    </location>
</feature>
<dbReference type="GO" id="GO:0004465">
    <property type="term" value="F:lipoprotein lipase activity"/>
    <property type="evidence" value="ECO:0007669"/>
    <property type="project" value="TreeGrafter"/>
</dbReference>
<keyword evidence="13" id="KW-1185">Reference proteome</keyword>
<keyword evidence="4 8" id="KW-0479">Metal-binding</keyword>
<proteinExistence type="inferred from homology"/>
<organism evidence="12 13">
    <name type="scientific">Hymenochirus boettgeri</name>
    <name type="common">Congo dwarf clawed frog</name>
    <dbReference type="NCBI Taxonomy" id="247094"/>
    <lineage>
        <taxon>Eukaryota</taxon>
        <taxon>Metazoa</taxon>
        <taxon>Chordata</taxon>
        <taxon>Craniata</taxon>
        <taxon>Vertebrata</taxon>
        <taxon>Euteleostomi</taxon>
        <taxon>Amphibia</taxon>
        <taxon>Batrachia</taxon>
        <taxon>Anura</taxon>
        <taxon>Pipoidea</taxon>
        <taxon>Pipidae</taxon>
        <taxon>Pipinae</taxon>
        <taxon>Hymenochirus</taxon>
    </lineage>
</organism>
<feature type="disulfide bond" evidence="9">
    <location>
        <begin position="284"/>
        <end position="289"/>
    </location>
</feature>
<evidence type="ECO:0000256" key="9">
    <source>
        <dbReference type="PIRSR" id="PIRSR000865-3"/>
    </source>
</evidence>
<feature type="disulfide bond" evidence="9">
    <location>
        <begin position="419"/>
        <end position="435"/>
    </location>
</feature>
<keyword evidence="3" id="KW-0964">Secreted</keyword>
<evidence type="ECO:0000256" key="10">
    <source>
        <dbReference type="RuleBase" id="RU004262"/>
    </source>
</evidence>
<dbReference type="FunFam" id="3.40.50.1820:FF:000033">
    <property type="entry name" value="Pancreatic triacylglycerol lipase"/>
    <property type="match status" value="1"/>
</dbReference>
<dbReference type="Gene3D" id="3.40.50.1820">
    <property type="entry name" value="alpha/beta hydrolase"/>
    <property type="match status" value="1"/>
</dbReference>
<dbReference type="PRINTS" id="PR00821">
    <property type="entry name" value="TAGLIPASE"/>
</dbReference>
<dbReference type="InterPro" id="IPR000734">
    <property type="entry name" value="TAG_lipase"/>
</dbReference>
<feature type="active site" description="Charge relay system" evidence="7">
    <location>
        <position position="248"/>
    </location>
</feature>
<feature type="active site" description="Nucleophile" evidence="7">
    <location>
        <position position="151"/>
    </location>
</feature>
<evidence type="ECO:0000313" key="12">
    <source>
        <dbReference type="EMBL" id="KAG8435836.1"/>
    </source>
</evidence>
<dbReference type="InterPro" id="IPR013818">
    <property type="entry name" value="Lipase"/>
</dbReference>
<evidence type="ECO:0000256" key="5">
    <source>
        <dbReference type="ARBA" id="ARBA00022837"/>
    </source>
</evidence>
<feature type="disulfide bond" evidence="9">
    <location>
        <begin position="231"/>
        <end position="246"/>
    </location>
</feature>
<dbReference type="OrthoDB" id="199913at2759"/>
<dbReference type="InterPro" id="IPR002331">
    <property type="entry name" value="Lipase_panc"/>
</dbReference>
<feature type="binding site" evidence="8">
    <location>
        <position position="185"/>
    </location>
    <ligand>
        <name>Ca(2+)</name>
        <dbReference type="ChEBI" id="CHEBI:29108"/>
    </ligand>
</feature>
<feature type="active site" description="Charge relay system" evidence="7">
    <location>
        <position position="174"/>
    </location>
</feature>
<comment type="caution">
    <text evidence="12">The sequence shown here is derived from an EMBL/GenBank/DDBJ whole genome shotgun (WGS) entry which is preliminary data.</text>
</comment>
<feature type="binding site" evidence="8">
    <location>
        <position position="193"/>
    </location>
    <ligand>
        <name>Ca(2+)</name>
        <dbReference type="ChEBI" id="CHEBI:29108"/>
    </ligand>
</feature>
<dbReference type="InterPro" id="IPR036392">
    <property type="entry name" value="PLAT/LH2_dom_sf"/>
</dbReference>
<name>A0A8T2J0D0_9PIPI</name>
<dbReference type="Gene3D" id="2.60.60.20">
    <property type="entry name" value="PLAT/LH2 domain"/>
    <property type="match status" value="1"/>
</dbReference>
<feature type="domain" description="PLAT" evidence="11">
    <location>
        <begin position="323"/>
        <end position="435"/>
    </location>
</feature>
<dbReference type="InterPro" id="IPR033906">
    <property type="entry name" value="Lipase_N"/>
</dbReference>
<comment type="subcellular location">
    <subcellularLocation>
        <location evidence="1">Secreted</location>
    </subcellularLocation>
</comment>
<evidence type="ECO:0000256" key="3">
    <source>
        <dbReference type="ARBA" id="ARBA00022525"/>
    </source>
</evidence>
<dbReference type="FunFam" id="2.60.60.20:FF:000003">
    <property type="entry name" value="Triacylglycerol lipase"/>
    <property type="match status" value="1"/>
</dbReference>
<reference evidence="12" key="1">
    <citation type="thesis" date="2020" institute="ProQuest LLC" country="789 East Eisenhower Parkway, Ann Arbor, MI, USA">
        <title>Comparative Genomics and Chromosome Evolution.</title>
        <authorList>
            <person name="Mudd A.B."/>
        </authorList>
    </citation>
    <scope>NUCLEOTIDE SEQUENCE</scope>
    <source>
        <strain evidence="12">Female2</strain>
        <tissue evidence="12">Blood</tissue>
    </source>
</reference>
<dbReference type="Proteomes" id="UP000812440">
    <property type="component" value="Chromosome 7"/>
</dbReference>
<evidence type="ECO:0000256" key="8">
    <source>
        <dbReference type="PIRSR" id="PIRSR000865-2"/>
    </source>
</evidence>
<dbReference type="CDD" id="cd00707">
    <property type="entry name" value="Pancreat_lipase_like"/>
    <property type="match status" value="1"/>
</dbReference>
<dbReference type="Pfam" id="PF01477">
    <property type="entry name" value="PLAT"/>
    <property type="match status" value="1"/>
</dbReference>
<comment type="similarity">
    <text evidence="2 10">Belongs to the AB hydrolase superfamily. Lipase family.</text>
</comment>
<evidence type="ECO:0000256" key="1">
    <source>
        <dbReference type="ARBA" id="ARBA00004613"/>
    </source>
</evidence>
<keyword evidence="5 8" id="KW-0106">Calcium</keyword>
<dbReference type="PIRSF" id="PIRSF000865">
    <property type="entry name" value="Lipoprotein_lipase_LIPH"/>
    <property type="match status" value="1"/>
</dbReference>
<dbReference type="GO" id="GO:0016042">
    <property type="term" value="P:lipid catabolic process"/>
    <property type="evidence" value="ECO:0007669"/>
    <property type="project" value="TreeGrafter"/>
</dbReference>
<sequence>AEVCYDRLGCFSDQNPCRHITKTLGAQPWSPEMINTRFLPYTRQNPNTTSGWNLTASNLQLSDKPGRRVFITHGLSDNADGWVSNMCKAILEVEDINCIGVDWRKGSASILAYVEALNNIRVVGAEIAYLLKVLQENLMYPASAVHLIGHSLGAHASGEAGKRHSGIWRITGLDPARQFFEDTPEEVRLDSSDASFVDVIHTDTGPIGVGIKKPIGHFDFYPNGEGNMIGCPSKLSVITNINGLTCNHFRAFHYYTESVKNPGGFLAYPCENYNSFKSGACFPCPEGGCPSMGHFAHLSKGVTAKQQTFYLNTGSDISHLASWRYKVSVTLCGSGRFSGDFFVSLFATGGDTGEYEIESTNRSPGNTFSGFMDLGFELGTVNQVTCKWKPKFLNIFKVQFGAERIVVQSGKDGSSATFCTSGTVRENVLQTLKPC</sequence>
<dbReference type="SUPFAM" id="SSF53474">
    <property type="entry name" value="alpha/beta-Hydrolases"/>
    <property type="match status" value="1"/>
</dbReference>
<feature type="binding site" evidence="8">
    <location>
        <position position="188"/>
    </location>
    <ligand>
        <name>Ca(2+)</name>
        <dbReference type="ChEBI" id="CHEBI:29108"/>
    </ligand>
</feature>
<dbReference type="SUPFAM" id="SSF49723">
    <property type="entry name" value="Lipase/lipooxygenase domain (PLAT/LH2 domain)"/>
    <property type="match status" value="1"/>
</dbReference>
<dbReference type="SMART" id="SM00308">
    <property type="entry name" value="LH2"/>
    <property type="match status" value="1"/>
</dbReference>
<dbReference type="PANTHER" id="PTHR11610:SF182">
    <property type="entry name" value="TRIACYLGLYCEROL LIPASE"/>
    <property type="match status" value="1"/>
</dbReference>
<dbReference type="InterPro" id="IPR016272">
    <property type="entry name" value="Lipase_LIPH"/>
</dbReference>
<dbReference type="AlphaFoldDB" id="A0A8T2J0D0"/>